<dbReference type="Proteomes" id="UP000283255">
    <property type="component" value="Unassembled WGS sequence"/>
</dbReference>
<gene>
    <name evidence="5" type="ORF">D1Z90_13405</name>
</gene>
<dbReference type="InterPro" id="IPR029044">
    <property type="entry name" value="Nucleotide-diphossugar_trans"/>
</dbReference>
<evidence type="ECO:0000256" key="1">
    <source>
        <dbReference type="ARBA" id="ARBA00006739"/>
    </source>
</evidence>
<dbReference type="GO" id="GO:0016757">
    <property type="term" value="F:glycosyltransferase activity"/>
    <property type="evidence" value="ECO:0007669"/>
    <property type="project" value="UniProtKB-KW"/>
</dbReference>
<dbReference type="PANTHER" id="PTHR43630">
    <property type="entry name" value="POLY-BETA-1,6-N-ACETYL-D-GLUCOSAMINE SYNTHASE"/>
    <property type="match status" value="1"/>
</dbReference>
<reference evidence="5 6" key="2">
    <citation type="submission" date="2019-01" db="EMBL/GenBank/DDBJ databases">
        <title>Motilimonas pumilus sp. nov., isolated from the gut of sea cucumber (Apostichopus japonicus).</title>
        <authorList>
            <person name="Wang F.-Q."/>
            <person name="Ren L.-H."/>
            <person name="Lin Y.-W."/>
            <person name="Sun G.-H."/>
            <person name="Du Z.-J."/>
            <person name="Zhao J.-X."/>
            <person name="Liu X.-J."/>
            <person name="Liu L.-J."/>
        </authorList>
    </citation>
    <scope>NUCLEOTIDE SEQUENCE [LARGE SCALE GENOMIC DNA]</scope>
    <source>
        <strain evidence="5 6">PLHSC7-2</strain>
    </source>
</reference>
<proteinExistence type="inferred from homology"/>
<dbReference type="OrthoDB" id="9766971at2"/>
<dbReference type="PANTHER" id="PTHR43630:SF1">
    <property type="entry name" value="POLY-BETA-1,6-N-ACETYL-D-GLUCOSAMINE SYNTHASE"/>
    <property type="match status" value="1"/>
</dbReference>
<evidence type="ECO:0000256" key="3">
    <source>
        <dbReference type="ARBA" id="ARBA00022679"/>
    </source>
</evidence>
<sequence>MWLILITAACIILVIYHHLGYPLILRWVRQHKRGIAAPHTQHDLPCKPLVESQLPSVVIIVPAYNEATWIADKIRNTAALNYPAEKLTLLIGCDGCDDATYHIAQSTLSEPECQGLQAKVVNFVNNRGKVAVLNQLAKMAQGDLLAFSDTSALLSIDALLITAKHFQTPAVGVLNGSYCLLTQPNYGEQAYWQYQNRIKASEAQLGATLGAHGAFYVIRQALFRPLEADTINDDFILPMRLVADGHQFVYDDNIHAVEQEPSSEQQDHRRRQRIAAGNMQQLLRLKQLCLPRYKGIAFAFLSGKGLRVLMPYLMITALIGSGILAFTHAQFATVFWLQVLAYGIAAVELIFKPKRSPAWVKALGYLVAGHSAGLIGSMRYLLHLDKGHWSK</sequence>
<comment type="similarity">
    <text evidence="1">Belongs to the glycosyltransferase 2 family.</text>
</comment>
<keyword evidence="4" id="KW-0812">Transmembrane</keyword>
<accession>A0A418YD70</accession>
<evidence type="ECO:0000313" key="6">
    <source>
        <dbReference type="Proteomes" id="UP000283255"/>
    </source>
</evidence>
<dbReference type="SUPFAM" id="SSF53448">
    <property type="entry name" value="Nucleotide-diphospho-sugar transferases"/>
    <property type="match status" value="1"/>
</dbReference>
<organism evidence="5 6">
    <name type="scientific">Motilimonas pumila</name>
    <dbReference type="NCBI Taxonomy" id="2303987"/>
    <lineage>
        <taxon>Bacteria</taxon>
        <taxon>Pseudomonadati</taxon>
        <taxon>Pseudomonadota</taxon>
        <taxon>Gammaproteobacteria</taxon>
        <taxon>Alteromonadales</taxon>
        <taxon>Alteromonadales genera incertae sedis</taxon>
        <taxon>Motilimonas</taxon>
    </lineage>
</organism>
<keyword evidence="4" id="KW-1133">Transmembrane helix</keyword>
<dbReference type="Gene3D" id="3.90.550.10">
    <property type="entry name" value="Spore Coat Polysaccharide Biosynthesis Protein SpsA, Chain A"/>
    <property type="match status" value="1"/>
</dbReference>
<feature type="transmembrane region" description="Helical" evidence="4">
    <location>
        <begin position="308"/>
        <end position="327"/>
    </location>
</feature>
<comment type="caution">
    <text evidence="5">The sequence shown here is derived from an EMBL/GenBank/DDBJ whole genome shotgun (WGS) entry which is preliminary data.</text>
</comment>
<name>A0A418YD70_9GAMM</name>
<dbReference type="RefSeq" id="WP_119911286.1">
    <property type="nucleotide sequence ID" value="NZ_QZCH01000017.1"/>
</dbReference>
<protein>
    <submittedName>
        <fullName evidence="5">Glycosyltransferase family 2 protein</fullName>
    </submittedName>
</protein>
<keyword evidence="4" id="KW-0472">Membrane</keyword>
<dbReference type="CDD" id="cd06439">
    <property type="entry name" value="CESA_like_1"/>
    <property type="match status" value="1"/>
</dbReference>
<feature type="transmembrane region" description="Helical" evidence="4">
    <location>
        <begin position="6"/>
        <end position="25"/>
    </location>
</feature>
<evidence type="ECO:0000256" key="2">
    <source>
        <dbReference type="ARBA" id="ARBA00022676"/>
    </source>
</evidence>
<feature type="transmembrane region" description="Helical" evidence="4">
    <location>
        <begin position="333"/>
        <end position="351"/>
    </location>
</feature>
<reference evidence="5 6" key="1">
    <citation type="submission" date="2018-09" db="EMBL/GenBank/DDBJ databases">
        <authorList>
            <person name="Wang F."/>
        </authorList>
    </citation>
    <scope>NUCLEOTIDE SEQUENCE [LARGE SCALE GENOMIC DNA]</scope>
    <source>
        <strain evidence="5 6">PLHSC7-2</strain>
    </source>
</reference>
<dbReference type="Pfam" id="PF13641">
    <property type="entry name" value="Glyco_tranf_2_3"/>
    <property type="match status" value="1"/>
</dbReference>
<dbReference type="AlphaFoldDB" id="A0A418YD70"/>
<dbReference type="EMBL" id="QZCH01000017">
    <property type="protein sequence ID" value="RJG42464.1"/>
    <property type="molecule type" value="Genomic_DNA"/>
</dbReference>
<keyword evidence="6" id="KW-1185">Reference proteome</keyword>
<evidence type="ECO:0000256" key="4">
    <source>
        <dbReference type="SAM" id="Phobius"/>
    </source>
</evidence>
<feature type="transmembrane region" description="Helical" evidence="4">
    <location>
        <begin position="363"/>
        <end position="382"/>
    </location>
</feature>
<keyword evidence="3 5" id="KW-0808">Transferase</keyword>
<keyword evidence="2" id="KW-0328">Glycosyltransferase</keyword>
<evidence type="ECO:0000313" key="5">
    <source>
        <dbReference type="EMBL" id="RJG42464.1"/>
    </source>
</evidence>